<accession>A0A9P5DSG4</accession>
<evidence type="ECO:0000259" key="9">
    <source>
        <dbReference type="PROSITE" id="PS50850"/>
    </source>
</evidence>
<organism evidence="10 11">
    <name type="scientific">Fusarium beomiforme</name>
    <dbReference type="NCBI Taxonomy" id="44412"/>
    <lineage>
        <taxon>Eukaryota</taxon>
        <taxon>Fungi</taxon>
        <taxon>Dikarya</taxon>
        <taxon>Ascomycota</taxon>
        <taxon>Pezizomycotina</taxon>
        <taxon>Sordariomycetes</taxon>
        <taxon>Hypocreomycetidae</taxon>
        <taxon>Hypocreales</taxon>
        <taxon>Nectriaceae</taxon>
        <taxon>Fusarium</taxon>
        <taxon>Fusarium burgessii species complex</taxon>
    </lineage>
</organism>
<feature type="region of interest" description="Disordered" evidence="7">
    <location>
        <begin position="1"/>
        <end position="44"/>
    </location>
</feature>
<protein>
    <submittedName>
        <fullName evidence="10">Major facilitator superfamily transporter</fullName>
    </submittedName>
</protein>
<feature type="transmembrane region" description="Helical" evidence="8">
    <location>
        <begin position="412"/>
        <end position="431"/>
    </location>
</feature>
<dbReference type="PANTHER" id="PTHR23501:SF201">
    <property type="entry name" value="MFS AFLATOXIN EFFLUX PUMP"/>
    <property type="match status" value="1"/>
</dbReference>
<dbReference type="GO" id="GO:0022857">
    <property type="term" value="F:transmembrane transporter activity"/>
    <property type="evidence" value="ECO:0007669"/>
    <property type="project" value="InterPro"/>
</dbReference>
<comment type="caution">
    <text evidence="10">The sequence shown here is derived from an EMBL/GenBank/DDBJ whole genome shotgun (WGS) entry which is preliminary data.</text>
</comment>
<feature type="transmembrane region" description="Helical" evidence="8">
    <location>
        <begin position="355"/>
        <end position="375"/>
    </location>
</feature>
<evidence type="ECO:0000256" key="2">
    <source>
        <dbReference type="ARBA" id="ARBA00022448"/>
    </source>
</evidence>
<evidence type="ECO:0000256" key="4">
    <source>
        <dbReference type="ARBA" id="ARBA00022989"/>
    </source>
</evidence>
<dbReference type="AlphaFoldDB" id="A0A9P5DSG4"/>
<dbReference type="Gene3D" id="1.20.1250.20">
    <property type="entry name" value="MFS general substrate transporter like domains"/>
    <property type="match status" value="1"/>
</dbReference>
<dbReference type="PANTHER" id="PTHR23501">
    <property type="entry name" value="MAJOR FACILITATOR SUPERFAMILY"/>
    <property type="match status" value="1"/>
</dbReference>
<comment type="subcellular location">
    <subcellularLocation>
        <location evidence="1">Membrane</location>
        <topology evidence="1">Multi-pass membrane protein</topology>
    </subcellularLocation>
</comment>
<dbReference type="InterPro" id="IPR036259">
    <property type="entry name" value="MFS_trans_sf"/>
</dbReference>
<dbReference type="GO" id="GO:0005886">
    <property type="term" value="C:plasma membrane"/>
    <property type="evidence" value="ECO:0007669"/>
    <property type="project" value="TreeGrafter"/>
</dbReference>
<gene>
    <name evidence="10" type="ORF">FBEOM_10403</name>
</gene>
<feature type="transmembrane region" description="Helical" evidence="8">
    <location>
        <begin position="151"/>
        <end position="171"/>
    </location>
</feature>
<evidence type="ECO:0000256" key="5">
    <source>
        <dbReference type="ARBA" id="ARBA00023136"/>
    </source>
</evidence>
<feature type="transmembrane region" description="Helical" evidence="8">
    <location>
        <begin position="321"/>
        <end position="343"/>
    </location>
</feature>
<feature type="transmembrane region" description="Helical" evidence="8">
    <location>
        <begin position="443"/>
        <end position="464"/>
    </location>
</feature>
<dbReference type="PROSITE" id="PS50850">
    <property type="entry name" value="MFS"/>
    <property type="match status" value="1"/>
</dbReference>
<sequence length="498" mass="54568">MQKTKPHHRKVATPENNGEADTNAPAQSPPFSVRSQDTDTDTEYSYPGSAQVAVIMTSILSAIFLMSLVRLHHHSNRYPANDRRVPQYTRRRMVWKRFHGHYMLLQLLWGKVYTFYSPKYVFLAVVGLFEVGSAICGAAPSSLSFIIGRAVAGTGSAGILSGAITLVMSVVPLAKRPLYNGFFSVVLGASSVAGPILGGALTTHVSWRWCFYFNLPIGGFAMVIILFALKPTPPAAPGLTVQQQLAKLDLLGELFLIPSLVCLLLALEWGGREYEWNRWRVIALFVLFGVCMMAFIVAEVTRQENATIQLRVIKNRTVISAMWYMFCLASTMLLLIYYMPVWFQVIKGRSAIESGIDTLPFVISLVVASLLSGQLVGHLGYYTPFAMLSSCLMPLGVGLMSTFKVDTSPAEWIGYQIIIGFGIGLGLQHGPIAVQTVLKRPDIPVAVSLVFFCQQLGGAIFVSVGQTVLITRLVVTLPDITNGLDPHRIVNTGATAYQ</sequence>
<dbReference type="SUPFAM" id="SSF103473">
    <property type="entry name" value="MFS general substrate transporter"/>
    <property type="match status" value="1"/>
</dbReference>
<keyword evidence="5 8" id="KW-0472">Membrane</keyword>
<dbReference type="Pfam" id="PF07690">
    <property type="entry name" value="MFS_1"/>
    <property type="match status" value="1"/>
</dbReference>
<evidence type="ECO:0000256" key="7">
    <source>
        <dbReference type="SAM" id="MobiDB-lite"/>
    </source>
</evidence>
<keyword evidence="6" id="KW-0325">Glycoprotein</keyword>
<feature type="domain" description="Major facilitator superfamily (MFS) profile" evidence="9">
    <location>
        <begin position="53"/>
        <end position="498"/>
    </location>
</feature>
<dbReference type="Gene3D" id="1.20.1720.10">
    <property type="entry name" value="Multidrug resistance protein D"/>
    <property type="match status" value="1"/>
</dbReference>
<evidence type="ECO:0000256" key="1">
    <source>
        <dbReference type="ARBA" id="ARBA00004141"/>
    </source>
</evidence>
<feature type="transmembrane region" description="Helical" evidence="8">
    <location>
        <begin position="250"/>
        <end position="269"/>
    </location>
</feature>
<feature type="transmembrane region" description="Helical" evidence="8">
    <location>
        <begin position="381"/>
        <end position="400"/>
    </location>
</feature>
<feature type="compositionally biased region" description="Polar residues" evidence="7">
    <location>
        <begin position="14"/>
        <end position="35"/>
    </location>
</feature>
<feature type="transmembrane region" description="Helical" evidence="8">
    <location>
        <begin position="177"/>
        <end position="197"/>
    </location>
</feature>
<feature type="transmembrane region" description="Helical" evidence="8">
    <location>
        <begin position="120"/>
        <end position="139"/>
    </location>
</feature>
<evidence type="ECO:0000256" key="8">
    <source>
        <dbReference type="SAM" id="Phobius"/>
    </source>
</evidence>
<dbReference type="OrthoDB" id="10021397at2759"/>
<feature type="compositionally biased region" description="Basic residues" evidence="7">
    <location>
        <begin position="1"/>
        <end position="11"/>
    </location>
</feature>
<keyword evidence="2" id="KW-0813">Transport</keyword>
<proteinExistence type="predicted"/>
<keyword evidence="4 8" id="KW-1133">Transmembrane helix</keyword>
<keyword evidence="3 8" id="KW-0812">Transmembrane</keyword>
<dbReference type="FunFam" id="1.20.1250.20:FF:000196">
    <property type="entry name" value="MFS toxin efflux pump (AflT)"/>
    <property type="match status" value="1"/>
</dbReference>
<feature type="transmembrane region" description="Helical" evidence="8">
    <location>
        <begin position="209"/>
        <end position="230"/>
    </location>
</feature>
<feature type="transmembrane region" description="Helical" evidence="8">
    <location>
        <begin position="52"/>
        <end position="73"/>
    </location>
</feature>
<feature type="transmembrane region" description="Helical" evidence="8">
    <location>
        <begin position="281"/>
        <end position="301"/>
    </location>
</feature>
<evidence type="ECO:0000313" key="11">
    <source>
        <dbReference type="Proteomes" id="UP000730481"/>
    </source>
</evidence>
<evidence type="ECO:0000256" key="6">
    <source>
        <dbReference type="ARBA" id="ARBA00023180"/>
    </source>
</evidence>
<keyword evidence="11" id="KW-1185">Reference proteome</keyword>
<reference evidence="10" key="1">
    <citation type="journal article" date="2017" name="Mycologia">
        <title>Fusarium algeriense, sp. nov., a novel toxigenic crown rot pathogen of durum wheat from Algeria is nested in the Fusarium burgessii species complex.</title>
        <authorList>
            <person name="Laraba I."/>
            <person name="Keddad A."/>
            <person name="Boureghda H."/>
            <person name="Abdallah N."/>
            <person name="Vaughan M.M."/>
            <person name="Proctor R.H."/>
            <person name="Busman M."/>
            <person name="O'Donnell K."/>
        </authorList>
    </citation>
    <scope>NUCLEOTIDE SEQUENCE</scope>
    <source>
        <strain evidence="10">NRRL 25174</strain>
    </source>
</reference>
<dbReference type="CDD" id="cd17502">
    <property type="entry name" value="MFS_Azr1_MDR_like"/>
    <property type="match status" value="1"/>
</dbReference>
<evidence type="ECO:0000256" key="3">
    <source>
        <dbReference type="ARBA" id="ARBA00022692"/>
    </source>
</evidence>
<reference evidence="10" key="2">
    <citation type="submission" date="2020-02" db="EMBL/GenBank/DDBJ databases">
        <title>Identification and distribution of gene clusters putatively required for synthesis of sphingolipid metabolism inhibitors in phylogenetically diverse species of the filamentous fungus Fusarium.</title>
        <authorList>
            <person name="Kim H.-S."/>
            <person name="Busman M."/>
            <person name="Brown D.W."/>
            <person name="Divon H."/>
            <person name="Uhlig S."/>
            <person name="Proctor R.H."/>
        </authorList>
    </citation>
    <scope>NUCLEOTIDE SEQUENCE</scope>
    <source>
        <strain evidence="10">NRRL 25174</strain>
    </source>
</reference>
<dbReference type="Proteomes" id="UP000730481">
    <property type="component" value="Unassembled WGS sequence"/>
</dbReference>
<dbReference type="EMBL" id="PVQB02000535">
    <property type="protein sequence ID" value="KAF4335757.1"/>
    <property type="molecule type" value="Genomic_DNA"/>
</dbReference>
<dbReference type="InterPro" id="IPR011701">
    <property type="entry name" value="MFS"/>
</dbReference>
<dbReference type="InterPro" id="IPR020846">
    <property type="entry name" value="MFS_dom"/>
</dbReference>
<evidence type="ECO:0000313" key="10">
    <source>
        <dbReference type="EMBL" id="KAF4335757.1"/>
    </source>
</evidence>
<name>A0A9P5DSG4_9HYPO</name>